<comment type="caution">
    <text evidence="1">The sequence shown here is derived from an EMBL/GenBank/DDBJ whole genome shotgun (WGS) entry which is preliminary data.</text>
</comment>
<gene>
    <name evidence="1" type="ORF">RRF57_011007</name>
</gene>
<organism evidence="1 2">
    <name type="scientific">Xylaria bambusicola</name>
    <dbReference type="NCBI Taxonomy" id="326684"/>
    <lineage>
        <taxon>Eukaryota</taxon>
        <taxon>Fungi</taxon>
        <taxon>Dikarya</taxon>
        <taxon>Ascomycota</taxon>
        <taxon>Pezizomycotina</taxon>
        <taxon>Sordariomycetes</taxon>
        <taxon>Xylariomycetidae</taxon>
        <taxon>Xylariales</taxon>
        <taxon>Xylariaceae</taxon>
        <taxon>Xylaria</taxon>
    </lineage>
</organism>
<protein>
    <submittedName>
        <fullName evidence="1">Uncharacterized protein</fullName>
    </submittedName>
</protein>
<evidence type="ECO:0000313" key="1">
    <source>
        <dbReference type="EMBL" id="KAK5635295.1"/>
    </source>
</evidence>
<dbReference type="AlphaFoldDB" id="A0AAN7UM33"/>
<name>A0AAN7UM33_9PEZI</name>
<proteinExistence type="predicted"/>
<dbReference type="Gene3D" id="2.160.20.10">
    <property type="entry name" value="Single-stranded right-handed beta-helix, Pectin lyase-like"/>
    <property type="match status" value="1"/>
</dbReference>
<dbReference type="Proteomes" id="UP001305414">
    <property type="component" value="Unassembled WGS sequence"/>
</dbReference>
<dbReference type="InterPro" id="IPR012334">
    <property type="entry name" value="Pectin_lyas_fold"/>
</dbReference>
<accession>A0AAN7UM33</accession>
<dbReference type="SUPFAM" id="SSF51126">
    <property type="entry name" value="Pectin lyase-like"/>
    <property type="match status" value="1"/>
</dbReference>
<dbReference type="InterPro" id="IPR011050">
    <property type="entry name" value="Pectin_lyase_fold/virulence"/>
</dbReference>
<dbReference type="EMBL" id="JAWHQM010000050">
    <property type="protein sequence ID" value="KAK5635295.1"/>
    <property type="molecule type" value="Genomic_DNA"/>
</dbReference>
<evidence type="ECO:0000313" key="2">
    <source>
        <dbReference type="Proteomes" id="UP001305414"/>
    </source>
</evidence>
<sequence>MGTSGGSGGTVTTVSTLPEFTKAVRENETAPVIIVVQGVITGSAKVQVASIFELPGSGKSWLVKGETVA</sequence>
<reference evidence="1 2" key="1">
    <citation type="submission" date="2023-10" db="EMBL/GenBank/DDBJ databases">
        <title>Draft genome sequence of Xylaria bambusicola isolate GMP-LS, the root and basal stem rot pathogen of sugarcane in Indonesia.</title>
        <authorList>
            <person name="Selvaraj P."/>
            <person name="Muralishankar V."/>
            <person name="Muruganantham S."/>
            <person name="Sp S."/>
            <person name="Haryani S."/>
            <person name="Lau K.J.X."/>
            <person name="Naqvi N.I."/>
        </authorList>
    </citation>
    <scope>NUCLEOTIDE SEQUENCE [LARGE SCALE GENOMIC DNA]</scope>
    <source>
        <strain evidence="1">GMP-LS</strain>
    </source>
</reference>
<keyword evidence="2" id="KW-1185">Reference proteome</keyword>